<name>A0A2I2GFP7_9EURO</name>
<dbReference type="EMBL" id="MSFO01000002">
    <property type="protein sequence ID" value="PLB51699.1"/>
    <property type="molecule type" value="Genomic_DNA"/>
</dbReference>
<dbReference type="Proteomes" id="UP000234275">
    <property type="component" value="Unassembled WGS sequence"/>
</dbReference>
<feature type="region of interest" description="Disordered" evidence="1">
    <location>
        <begin position="1"/>
        <end position="54"/>
    </location>
</feature>
<evidence type="ECO:0000256" key="1">
    <source>
        <dbReference type="SAM" id="MobiDB-lite"/>
    </source>
</evidence>
<comment type="caution">
    <text evidence="2">The sequence shown here is derived from an EMBL/GenBank/DDBJ whole genome shotgun (WGS) entry which is preliminary data.</text>
</comment>
<evidence type="ECO:0000313" key="3">
    <source>
        <dbReference type="Proteomes" id="UP000234275"/>
    </source>
</evidence>
<keyword evidence="3" id="KW-1185">Reference proteome</keyword>
<organism evidence="2 3">
    <name type="scientific">Aspergillus steynii IBT 23096</name>
    <dbReference type="NCBI Taxonomy" id="1392250"/>
    <lineage>
        <taxon>Eukaryota</taxon>
        <taxon>Fungi</taxon>
        <taxon>Dikarya</taxon>
        <taxon>Ascomycota</taxon>
        <taxon>Pezizomycotina</taxon>
        <taxon>Eurotiomycetes</taxon>
        <taxon>Eurotiomycetidae</taxon>
        <taxon>Eurotiales</taxon>
        <taxon>Aspergillaceae</taxon>
        <taxon>Aspergillus</taxon>
        <taxon>Aspergillus subgen. Circumdati</taxon>
    </lineage>
</organism>
<accession>A0A2I2GFP7</accession>
<dbReference type="VEuPathDB" id="FungiDB:P170DRAFT_83623"/>
<feature type="compositionally biased region" description="Polar residues" evidence="1">
    <location>
        <begin position="1"/>
        <end position="10"/>
    </location>
</feature>
<dbReference type="AlphaFoldDB" id="A0A2I2GFP7"/>
<reference evidence="2 3" key="1">
    <citation type="submission" date="2016-12" db="EMBL/GenBank/DDBJ databases">
        <title>The genomes of Aspergillus section Nigri reveals drivers in fungal speciation.</title>
        <authorList>
            <consortium name="DOE Joint Genome Institute"/>
            <person name="Vesth T.C."/>
            <person name="Nybo J."/>
            <person name="Theobald S."/>
            <person name="Brandl J."/>
            <person name="Frisvad J.C."/>
            <person name="Nielsen K.F."/>
            <person name="Lyhne E.K."/>
            <person name="Kogle M.E."/>
            <person name="Kuo A."/>
            <person name="Riley R."/>
            <person name="Clum A."/>
            <person name="Nolan M."/>
            <person name="Lipzen A."/>
            <person name="Salamov A."/>
            <person name="Henrissat B."/>
            <person name="Wiebenga A."/>
            <person name="De Vries R.P."/>
            <person name="Grigoriev I.V."/>
            <person name="Mortensen U.H."/>
            <person name="Andersen M.R."/>
            <person name="Baker S.E."/>
        </authorList>
    </citation>
    <scope>NUCLEOTIDE SEQUENCE [LARGE SCALE GENOMIC DNA]</scope>
    <source>
        <strain evidence="2 3">IBT 23096</strain>
    </source>
</reference>
<dbReference type="GeneID" id="36563116"/>
<protein>
    <submittedName>
        <fullName evidence="2">Uncharacterized protein</fullName>
    </submittedName>
</protein>
<proteinExistence type="predicted"/>
<sequence>MDRNNGQLTMNHAEPKESIVLKRPKKRHGMPEGLHSRKTSGGQREDRPRGGSAVGSARTFAWGCGENQLEFSHFDSSLLFFTLQRSPSPPPPFVLPTRNPLQSSLSHLLLALTCLASRILWETRLLLQFAFVVTSTRRFLCVSLLRQTNNISPRIARSSRAPPIWSIVVIFALHVSAATRRSSRRHLFQPYLSSSRHPPRYYSLRRRAASHSVPFTRPDSPKSWNIAPARARSTAIVTF</sequence>
<evidence type="ECO:0000313" key="2">
    <source>
        <dbReference type="EMBL" id="PLB51699.1"/>
    </source>
</evidence>
<gene>
    <name evidence="2" type="ORF">P170DRAFT_83623</name>
</gene>
<dbReference type="RefSeq" id="XP_024707001.1">
    <property type="nucleotide sequence ID" value="XM_024855409.1"/>
</dbReference>